<dbReference type="InterPro" id="IPR001173">
    <property type="entry name" value="Glyco_trans_2-like"/>
</dbReference>
<evidence type="ECO:0000313" key="2">
    <source>
        <dbReference type="Proteomes" id="UP000190951"/>
    </source>
</evidence>
<dbReference type="NCBIfam" id="TIGR03111">
    <property type="entry name" value="glyc2_xrt_Gpos1"/>
    <property type="match status" value="1"/>
</dbReference>
<dbReference type="KEGG" id="crw:CROST_032720"/>
<dbReference type="SUPFAM" id="SSF53448">
    <property type="entry name" value="Nucleotide-diphospho-sugar transferases"/>
    <property type="match status" value="1"/>
</dbReference>
<name>A0A1S8L3A5_9CLOT</name>
<dbReference type="CDD" id="cd06423">
    <property type="entry name" value="CESA_like"/>
    <property type="match status" value="1"/>
</dbReference>
<dbReference type="RefSeq" id="WP_077835454.1">
    <property type="nucleotide sequence ID" value="NZ_CP096983.1"/>
</dbReference>
<accession>A0A1S8L3A5</accession>
<dbReference type="PANTHER" id="PTHR43630:SF2">
    <property type="entry name" value="GLYCOSYLTRANSFERASE"/>
    <property type="match status" value="1"/>
</dbReference>
<gene>
    <name evidence="1" type="ORF">CROST_032720</name>
</gene>
<dbReference type="Proteomes" id="UP000190951">
    <property type="component" value="Chromosome"/>
</dbReference>
<protein>
    <submittedName>
        <fullName evidence="1">Uncharacterized protein</fullName>
    </submittedName>
</protein>
<dbReference type="InterPro" id="IPR029044">
    <property type="entry name" value="Nucleotide-diphossugar_trans"/>
</dbReference>
<dbReference type="AlphaFoldDB" id="A0A1S8L3A5"/>
<dbReference type="STRING" id="84029.CROST_28450"/>
<proteinExistence type="predicted"/>
<dbReference type="PANTHER" id="PTHR43630">
    <property type="entry name" value="POLY-BETA-1,6-N-ACETYL-D-GLUCOSAMINE SYNTHASE"/>
    <property type="match status" value="1"/>
</dbReference>
<reference evidence="1 2" key="1">
    <citation type="submission" date="2022-04" db="EMBL/GenBank/DDBJ databases">
        <title>Genome sequence of C. roseum typestrain.</title>
        <authorList>
            <person name="Poehlein A."/>
            <person name="Schoch T."/>
            <person name="Duerre P."/>
            <person name="Daniel R."/>
        </authorList>
    </citation>
    <scope>NUCLEOTIDE SEQUENCE [LARGE SCALE GENOMIC DNA]</scope>
    <source>
        <strain evidence="1 2">DSM 7320</strain>
    </source>
</reference>
<dbReference type="Pfam" id="PF00535">
    <property type="entry name" value="Glycos_transf_2"/>
    <property type="match status" value="1"/>
</dbReference>
<dbReference type="Gene3D" id="3.90.550.10">
    <property type="entry name" value="Spore Coat Polysaccharide Biosynthesis Protein SpsA, Chain A"/>
    <property type="match status" value="1"/>
</dbReference>
<evidence type="ECO:0000313" key="1">
    <source>
        <dbReference type="EMBL" id="URZ12550.1"/>
    </source>
</evidence>
<organism evidence="1 2">
    <name type="scientific">Clostridium felsineum</name>
    <dbReference type="NCBI Taxonomy" id="36839"/>
    <lineage>
        <taxon>Bacteria</taxon>
        <taxon>Bacillati</taxon>
        <taxon>Bacillota</taxon>
        <taxon>Clostridia</taxon>
        <taxon>Eubacteriales</taxon>
        <taxon>Clostridiaceae</taxon>
        <taxon>Clostridium</taxon>
    </lineage>
</organism>
<sequence length="455" mass="53887">MSILLSKSLREIVFWMAWIIIPFIMEILPAVFGFIILYKKNFSVNKKNFVGTFPEITIIVPVYNSEHTLEECIESLYYCSYPTKLIDLIIVNNMSQDNSFQVFAQCQKEFEDLSMRYMNSKQGKSKALNAALFNSSGKYIIHVDSDGIIHKDAIKNMIVRFENNANIHCMTGVVLSNIRAIENTKEVFLKHIRRCEFFEYAQAFLAGRNFQSELDSIYTLSGAFSAFRKSTILKTQLYNSKTVCEDTHITFQIRKLLKQKVYLSYNSIFFVDPIDNLNKLYTQRQRWQRGEIEVSHMFFKDKMKSSLGFFGNFMVRVLMYDHTFAFPRMIWYFAIIFLFFINYPIYLVGGSMVIIYALYVMSAFLFYLNVKCYLKEYKNIRKYYKSKKIYIFLMPIYNFCIFWIRFAGMINSIKIKSRWRTLNLSEELDAFLKVVNSDFRLVCKKIEKIRHLVND</sequence>
<dbReference type="EMBL" id="CP096983">
    <property type="protein sequence ID" value="URZ12550.1"/>
    <property type="molecule type" value="Genomic_DNA"/>
</dbReference>
<keyword evidence="2" id="KW-1185">Reference proteome</keyword>
<dbReference type="InterPro" id="IPR017542">
    <property type="entry name" value="XrtG-assoc_glycosyltfrase"/>
</dbReference>